<dbReference type="NCBIfam" id="NF000355">
    <property type="entry name" value="ribo_prot_ABC_F"/>
    <property type="match status" value="1"/>
</dbReference>
<dbReference type="SUPFAM" id="SSF52540">
    <property type="entry name" value="P-loop containing nucleoside triphosphate hydrolases"/>
    <property type="match status" value="2"/>
</dbReference>
<dbReference type="RefSeq" id="WP_230500555.1">
    <property type="nucleotide sequence ID" value="NZ_CAKJTJ010000005.1"/>
</dbReference>
<proteinExistence type="predicted"/>
<gene>
    <name evidence="5" type="primary">expZ</name>
    <name evidence="5" type="ORF">BACCIP111883_01412</name>
</gene>
<sequence>MTTLIQVKQLSKSFGEREVLKDCSFQIRNGEKIGLVGWNGTGKTTLIKLLSGLIHADTGSVTTFPSTLRIGYLPQSTEYEVHIENELYEHGEKLLHATSALGLDRNITTERTRYGTLSGGERLKLSLAKIWANQPQFLCLDEPTNHLDMRGVNWLVSEVANFDGAAIIISHDRYFLDQTVTKIFEIEDSLLTIYEGNYTDFRKEKQRRIDQQAWDYEKQQRKINMIEKQVSKLKQWSDKAHRDAGKRDNPGERKQMGLREHERVKAKKKDNQVKSKMKRLALELSKNKMEKPKEEQKVQFDFEYSGKRGKRILEAKGLTKSFTTHTLFEKSHFYVKHGEKIGLIGENGVGKSTFIKMLMEEEEITKGSLWKSESIKIAYLSQDVDDMNDNQTALEYLNLSGWENTSRARTIFANMGMKEEKLNKPLSVTSLGEKTRVKLVHMIMQEYDVLILDEPTNHLDLPSREQLENTLTSYMGTLIIISHDRYFIEKLCDKLLVIENKRIKRVETGLGDFRGQKDKQLEPSRKEHLEKLAILETKITELLGKICIVNKESEEYAVLDRELVSVMGMKKMLKENGCAKSNNRL</sequence>
<keyword evidence="2" id="KW-0067">ATP-binding</keyword>
<dbReference type="PROSITE" id="PS50893">
    <property type="entry name" value="ABC_TRANSPORTER_2"/>
    <property type="match status" value="2"/>
</dbReference>
<feature type="region of interest" description="Disordered" evidence="3">
    <location>
        <begin position="233"/>
        <end position="271"/>
    </location>
</feature>
<dbReference type="PANTHER" id="PTHR42855:SF2">
    <property type="entry name" value="DRUG RESISTANCE ABC TRANSPORTER,ATP-BINDING PROTEIN"/>
    <property type="match status" value="1"/>
</dbReference>
<name>A0ABN8ABU4_9BACI</name>
<keyword evidence="6" id="KW-1185">Reference proteome</keyword>
<dbReference type="InterPro" id="IPR032781">
    <property type="entry name" value="ABC_tran_Xtn"/>
</dbReference>
<evidence type="ECO:0000313" key="6">
    <source>
        <dbReference type="Proteomes" id="UP000789833"/>
    </source>
</evidence>
<dbReference type="Pfam" id="PF12848">
    <property type="entry name" value="ABC_tran_Xtn"/>
    <property type="match status" value="1"/>
</dbReference>
<protein>
    <submittedName>
        <fullName evidence="5">Nucleotide-binding protein ExpZ</fullName>
    </submittedName>
</protein>
<dbReference type="Proteomes" id="UP000789833">
    <property type="component" value="Unassembled WGS sequence"/>
</dbReference>
<dbReference type="CDD" id="cd03221">
    <property type="entry name" value="ABCF_EF-3"/>
    <property type="match status" value="2"/>
</dbReference>
<dbReference type="Pfam" id="PF00005">
    <property type="entry name" value="ABC_tran"/>
    <property type="match status" value="2"/>
</dbReference>
<dbReference type="InterPro" id="IPR003593">
    <property type="entry name" value="AAA+_ATPase"/>
</dbReference>
<evidence type="ECO:0000256" key="1">
    <source>
        <dbReference type="ARBA" id="ARBA00022741"/>
    </source>
</evidence>
<dbReference type="EMBL" id="CAKJTJ010000005">
    <property type="protein sequence ID" value="CAG9620643.1"/>
    <property type="molecule type" value="Genomic_DNA"/>
</dbReference>
<reference evidence="5 6" key="1">
    <citation type="submission" date="2021-10" db="EMBL/GenBank/DDBJ databases">
        <authorList>
            <person name="Criscuolo A."/>
        </authorList>
    </citation>
    <scope>NUCLEOTIDE SEQUENCE [LARGE SCALE GENOMIC DNA]</scope>
    <source>
        <strain evidence="6">CIP 111883</strain>
    </source>
</reference>
<evidence type="ECO:0000313" key="5">
    <source>
        <dbReference type="EMBL" id="CAG9620643.1"/>
    </source>
</evidence>
<dbReference type="Gene3D" id="3.40.50.300">
    <property type="entry name" value="P-loop containing nucleotide triphosphate hydrolases"/>
    <property type="match status" value="2"/>
</dbReference>
<evidence type="ECO:0000259" key="4">
    <source>
        <dbReference type="PROSITE" id="PS50893"/>
    </source>
</evidence>
<dbReference type="InterPro" id="IPR027417">
    <property type="entry name" value="P-loop_NTPase"/>
</dbReference>
<dbReference type="PANTHER" id="PTHR42855">
    <property type="entry name" value="ABC TRANSPORTER ATP-BINDING SUBUNIT"/>
    <property type="match status" value="1"/>
</dbReference>
<dbReference type="InterPro" id="IPR051309">
    <property type="entry name" value="ABCF_ATPase"/>
</dbReference>
<dbReference type="SMART" id="SM00382">
    <property type="entry name" value="AAA"/>
    <property type="match status" value="2"/>
</dbReference>
<dbReference type="InterPro" id="IPR003439">
    <property type="entry name" value="ABC_transporter-like_ATP-bd"/>
</dbReference>
<evidence type="ECO:0000256" key="3">
    <source>
        <dbReference type="SAM" id="MobiDB-lite"/>
    </source>
</evidence>
<organism evidence="5 6">
    <name type="scientific">Sutcliffiella rhizosphaerae</name>
    <dbReference type="NCBI Taxonomy" id="2880967"/>
    <lineage>
        <taxon>Bacteria</taxon>
        <taxon>Bacillati</taxon>
        <taxon>Bacillota</taxon>
        <taxon>Bacilli</taxon>
        <taxon>Bacillales</taxon>
        <taxon>Bacillaceae</taxon>
        <taxon>Sutcliffiella</taxon>
    </lineage>
</organism>
<feature type="compositionally biased region" description="Basic and acidic residues" evidence="3">
    <location>
        <begin position="235"/>
        <end position="271"/>
    </location>
</feature>
<evidence type="ECO:0000256" key="2">
    <source>
        <dbReference type="ARBA" id="ARBA00022840"/>
    </source>
</evidence>
<feature type="domain" description="ABC transporter" evidence="4">
    <location>
        <begin position="5"/>
        <end position="220"/>
    </location>
</feature>
<accession>A0ABN8ABU4</accession>
<keyword evidence="1" id="KW-0547">Nucleotide-binding</keyword>
<comment type="caution">
    <text evidence="5">The sequence shown here is derived from an EMBL/GenBank/DDBJ whole genome shotgun (WGS) entry which is preliminary data.</text>
</comment>
<feature type="domain" description="ABC transporter" evidence="4">
    <location>
        <begin position="313"/>
        <end position="525"/>
    </location>
</feature>